<protein>
    <submittedName>
        <fullName evidence="1">Uncharacterized protein</fullName>
    </submittedName>
</protein>
<proteinExistence type="predicted"/>
<sequence>MDMTIADLTRFNEFLDATLDPRSLDEEFITSRQVELEDISKNSDGKHLPLIALSYAKLLELTVLLAGRYSDNCQIADFGDLVVNPRHIDVCILNTRLINEDYGITDSIPLWFKRQVRECAGDRYSEDLGRMVVDPALLLHFVEAGLLLRTVAKERHGRLSDQFRYCISDGPQHIERGTPVVPDAVKMLGCGCGRTACSDVASWLASSTVLNIVKGSLKTDLMDVLHEVMSNGYMRSIDKKFEKAFDSLHYVSIARKNFDNFPYNDEVKISEWDEINNTLCHFNLEGYSVIQSELDKSLSSPFYRSPLLGISLCDMPISQDAIQMPLIRHIM</sequence>
<accession>F0JJF3</accession>
<organism evidence="1 2">
    <name type="scientific">Pseudodesulfovibrio mercurii</name>
    <dbReference type="NCBI Taxonomy" id="641491"/>
    <lineage>
        <taxon>Bacteria</taxon>
        <taxon>Pseudomonadati</taxon>
        <taxon>Thermodesulfobacteriota</taxon>
        <taxon>Desulfovibrionia</taxon>
        <taxon>Desulfovibrionales</taxon>
        <taxon>Desulfovibrionaceae</taxon>
    </lineage>
</organism>
<dbReference type="EMBL" id="CP003220">
    <property type="protein sequence ID" value="EGB16052.1"/>
    <property type="molecule type" value="Genomic_DNA"/>
</dbReference>
<evidence type="ECO:0000313" key="1">
    <source>
        <dbReference type="EMBL" id="EGB16052.1"/>
    </source>
</evidence>
<dbReference type="AlphaFoldDB" id="F0JJF3"/>
<dbReference type="RefSeq" id="WP_014323478.1">
    <property type="nucleotide sequence ID" value="NC_016803.1"/>
</dbReference>
<dbReference type="Proteomes" id="UP000007845">
    <property type="component" value="Chromosome"/>
</dbReference>
<dbReference type="KEGG" id="ddn:DND132_2849"/>
<gene>
    <name evidence="1" type="ORF">DND132_2849</name>
</gene>
<dbReference type="eggNOG" id="ENOG5031FVY">
    <property type="taxonomic scope" value="Bacteria"/>
</dbReference>
<keyword evidence="2" id="KW-1185">Reference proteome</keyword>
<reference evidence="1 2" key="1">
    <citation type="journal article" date="2011" name="J. Bacteriol.">
        <title>Genome sequence of the mercury-methylating strain Desulfovibrio desulfuricans ND132.</title>
        <authorList>
            <person name="Brown S.D."/>
            <person name="Gilmour C.C."/>
            <person name="Kucken A.M."/>
            <person name="Wall J.D."/>
            <person name="Elias D.A."/>
            <person name="Brandt C.C."/>
            <person name="Podar M."/>
            <person name="Chertkov O."/>
            <person name="Held B."/>
            <person name="Bruce D.C."/>
            <person name="Detter J.C."/>
            <person name="Tapia R."/>
            <person name="Han C.S."/>
            <person name="Goodwin L.A."/>
            <person name="Cheng J.F."/>
            <person name="Pitluck S."/>
            <person name="Woyke T."/>
            <person name="Mikhailova N."/>
            <person name="Ivanova N.N."/>
            <person name="Han J."/>
            <person name="Lucas S."/>
            <person name="Lapidus A.L."/>
            <person name="Land M.L."/>
            <person name="Hauser L.J."/>
            <person name="Palumbo A.V."/>
        </authorList>
    </citation>
    <scope>NUCLEOTIDE SEQUENCE [LARGE SCALE GENOMIC DNA]</scope>
    <source>
        <strain evidence="1 2">ND132</strain>
    </source>
</reference>
<evidence type="ECO:0000313" key="2">
    <source>
        <dbReference type="Proteomes" id="UP000007845"/>
    </source>
</evidence>
<name>F0JJF3_9BACT</name>
<dbReference type="HOGENOM" id="CLU_791607_0_0_7"/>
<dbReference type="OrthoDB" id="5445272at2"/>